<dbReference type="InterPro" id="IPR036837">
    <property type="entry name" value="Cation_efflux_CTD_sf"/>
</dbReference>
<dbReference type="InterPro" id="IPR050291">
    <property type="entry name" value="CDF_Transporter"/>
</dbReference>
<feature type="transmembrane region" description="Helical" evidence="7">
    <location>
        <begin position="155"/>
        <end position="174"/>
    </location>
</feature>
<sequence length="289" mass="31949">MSAKRVRAVLITSTVANVLLMGMKLGIGFLTLSRALIADGVNSTLDIFFSVMILVSFRMAARPADKDHPYGHGNIEVLVAFIAALIIIATGGFIVYDGIKNILSPMQELPSLYWLALAASAVTIAAKLSLYFYARSAVKRYRSPAVEVQAADHRADILATSAALLGILFTFLGVRFLDSVAAVIVAGFIIWTGIKLVKDNLKVLLDAQPSDEFFTPLKNRLAEFKDIHKLRHMRAHPVGTYYFLEITITVDRKLSVKDGHDIADRIRRELLRCEKRLKDVIVHVEPASD</sequence>
<dbReference type="NCBIfam" id="TIGR01297">
    <property type="entry name" value="CDF"/>
    <property type="match status" value="1"/>
</dbReference>
<evidence type="ECO:0000259" key="9">
    <source>
        <dbReference type="Pfam" id="PF16916"/>
    </source>
</evidence>
<keyword evidence="4 7" id="KW-0812">Transmembrane</keyword>
<keyword evidence="3" id="KW-0813">Transport</keyword>
<evidence type="ECO:0000256" key="1">
    <source>
        <dbReference type="ARBA" id="ARBA00004141"/>
    </source>
</evidence>
<dbReference type="Pfam" id="PF16916">
    <property type="entry name" value="ZT_dimer"/>
    <property type="match status" value="1"/>
</dbReference>
<evidence type="ECO:0000256" key="2">
    <source>
        <dbReference type="ARBA" id="ARBA00008114"/>
    </source>
</evidence>
<dbReference type="Proteomes" id="UP000317778">
    <property type="component" value="Unassembled WGS sequence"/>
</dbReference>
<dbReference type="Gene3D" id="3.30.70.1350">
    <property type="entry name" value="Cation efflux protein, cytoplasmic domain"/>
    <property type="match status" value="1"/>
</dbReference>
<feature type="transmembrane region" description="Helical" evidence="7">
    <location>
        <begin position="77"/>
        <end position="99"/>
    </location>
</feature>
<evidence type="ECO:0000313" key="11">
    <source>
        <dbReference type="Proteomes" id="UP000317778"/>
    </source>
</evidence>
<gene>
    <name evidence="10" type="ORF">CEE36_05560</name>
</gene>
<keyword evidence="5 7" id="KW-1133">Transmembrane helix</keyword>
<dbReference type="GO" id="GO:0008324">
    <property type="term" value="F:monoatomic cation transmembrane transporter activity"/>
    <property type="evidence" value="ECO:0007669"/>
    <property type="project" value="InterPro"/>
</dbReference>
<dbReference type="SUPFAM" id="SSF160240">
    <property type="entry name" value="Cation efflux protein cytoplasmic domain-like"/>
    <property type="match status" value="1"/>
</dbReference>
<dbReference type="SUPFAM" id="SSF161111">
    <property type="entry name" value="Cation efflux protein transmembrane domain-like"/>
    <property type="match status" value="1"/>
</dbReference>
<comment type="subcellular location">
    <subcellularLocation>
        <location evidence="1">Membrane</location>
        <topology evidence="1">Multi-pass membrane protein</topology>
    </subcellularLocation>
</comment>
<dbReference type="PANTHER" id="PTHR43840">
    <property type="entry name" value="MITOCHONDRIAL METAL TRANSPORTER 1-RELATED"/>
    <property type="match status" value="1"/>
</dbReference>
<feature type="transmembrane region" description="Helical" evidence="7">
    <location>
        <begin position="111"/>
        <end position="134"/>
    </location>
</feature>
<dbReference type="InterPro" id="IPR002524">
    <property type="entry name" value="Cation_efflux"/>
</dbReference>
<evidence type="ECO:0000256" key="4">
    <source>
        <dbReference type="ARBA" id="ARBA00022692"/>
    </source>
</evidence>
<dbReference type="Gene3D" id="1.20.1510.10">
    <property type="entry name" value="Cation efflux protein transmembrane domain"/>
    <property type="match status" value="1"/>
</dbReference>
<dbReference type="AlphaFoldDB" id="A0A532V732"/>
<feature type="transmembrane region" description="Helical" evidence="7">
    <location>
        <begin position="7"/>
        <end position="30"/>
    </location>
</feature>
<evidence type="ECO:0000256" key="6">
    <source>
        <dbReference type="ARBA" id="ARBA00023136"/>
    </source>
</evidence>
<dbReference type="InterPro" id="IPR027470">
    <property type="entry name" value="Cation_efflux_CTD"/>
</dbReference>
<feature type="transmembrane region" description="Helical" evidence="7">
    <location>
        <begin position="36"/>
        <end position="57"/>
    </location>
</feature>
<feature type="domain" description="Cation efflux protein transmembrane" evidence="8">
    <location>
        <begin position="10"/>
        <end position="205"/>
    </location>
</feature>
<evidence type="ECO:0000313" key="10">
    <source>
        <dbReference type="EMBL" id="TKJ42952.1"/>
    </source>
</evidence>
<dbReference type="InterPro" id="IPR058533">
    <property type="entry name" value="Cation_efflux_TM"/>
</dbReference>
<evidence type="ECO:0000256" key="3">
    <source>
        <dbReference type="ARBA" id="ARBA00022448"/>
    </source>
</evidence>
<reference evidence="10 11" key="1">
    <citation type="submission" date="2017-06" db="EMBL/GenBank/DDBJ databases">
        <title>Novel microbial phyla capable of carbon fixation and sulfur reduction in deep-sea sediments.</title>
        <authorList>
            <person name="Huang J."/>
            <person name="Baker B."/>
            <person name="Wang Y."/>
        </authorList>
    </citation>
    <scope>NUCLEOTIDE SEQUENCE [LARGE SCALE GENOMIC DNA]</scope>
    <source>
        <strain evidence="10">B3_TA06</strain>
    </source>
</reference>
<keyword evidence="6 7" id="KW-0472">Membrane</keyword>
<dbReference type="GO" id="GO:0016020">
    <property type="term" value="C:membrane"/>
    <property type="evidence" value="ECO:0007669"/>
    <property type="project" value="UniProtKB-SubCell"/>
</dbReference>
<evidence type="ECO:0000259" key="8">
    <source>
        <dbReference type="Pfam" id="PF01545"/>
    </source>
</evidence>
<feature type="domain" description="Cation efflux protein cytoplasmic" evidence="9">
    <location>
        <begin position="209"/>
        <end position="286"/>
    </location>
</feature>
<comment type="similarity">
    <text evidence="2">Belongs to the cation diffusion facilitator (CDF) transporter (TC 2.A.4) family.</text>
</comment>
<proteinExistence type="inferred from homology"/>
<comment type="caution">
    <text evidence="10">The sequence shown here is derived from an EMBL/GenBank/DDBJ whole genome shotgun (WGS) entry which is preliminary data.</text>
</comment>
<evidence type="ECO:0000256" key="5">
    <source>
        <dbReference type="ARBA" id="ARBA00022989"/>
    </source>
</evidence>
<organism evidence="10 11">
    <name type="scientific">candidate division TA06 bacterium B3_TA06</name>
    <dbReference type="NCBI Taxonomy" id="2012487"/>
    <lineage>
        <taxon>Bacteria</taxon>
        <taxon>Bacteria division TA06</taxon>
    </lineage>
</organism>
<accession>A0A532V732</accession>
<dbReference type="PANTHER" id="PTHR43840:SF15">
    <property type="entry name" value="MITOCHONDRIAL METAL TRANSPORTER 1-RELATED"/>
    <property type="match status" value="1"/>
</dbReference>
<name>A0A532V732_UNCT6</name>
<dbReference type="InterPro" id="IPR027469">
    <property type="entry name" value="Cation_efflux_TMD_sf"/>
</dbReference>
<feature type="transmembrane region" description="Helical" evidence="7">
    <location>
        <begin position="180"/>
        <end position="197"/>
    </location>
</feature>
<evidence type="ECO:0000256" key="7">
    <source>
        <dbReference type="SAM" id="Phobius"/>
    </source>
</evidence>
<dbReference type="EMBL" id="NJBO01000007">
    <property type="protein sequence ID" value="TKJ42952.1"/>
    <property type="molecule type" value="Genomic_DNA"/>
</dbReference>
<dbReference type="Pfam" id="PF01545">
    <property type="entry name" value="Cation_efflux"/>
    <property type="match status" value="1"/>
</dbReference>
<dbReference type="FunFam" id="1.20.1510.10:FF:000006">
    <property type="entry name" value="Divalent cation efflux transporter"/>
    <property type="match status" value="1"/>
</dbReference>
<protein>
    <submittedName>
        <fullName evidence="10">Uncharacterized protein</fullName>
    </submittedName>
</protein>